<accession>A0A1T4RAZ6</accession>
<evidence type="ECO:0000256" key="1">
    <source>
        <dbReference type="SAM" id="SignalP"/>
    </source>
</evidence>
<feature type="chain" id="PRO_5012052303" description="Secreted protein" evidence="1">
    <location>
        <begin position="28"/>
        <end position="77"/>
    </location>
</feature>
<sequence>MRLIAKSASLAIATGAMLASLSGAAFAGGDEGGNNDNNDNVNNCTLEGGIIELPINLNILAVGEQDASDSLDCIIVD</sequence>
<reference evidence="2 3" key="1">
    <citation type="submission" date="2017-02" db="EMBL/GenBank/DDBJ databases">
        <authorList>
            <person name="Peterson S.W."/>
        </authorList>
    </citation>
    <scope>NUCLEOTIDE SEQUENCE [LARGE SCALE GENOMIC DNA]</scope>
    <source>
        <strain evidence="2 3">DSM 45154</strain>
    </source>
</reference>
<proteinExistence type="predicted"/>
<protein>
    <recommendedName>
        <fullName evidence="4">Secreted protein</fullName>
    </recommendedName>
</protein>
<evidence type="ECO:0008006" key="4">
    <source>
        <dbReference type="Google" id="ProtNLM"/>
    </source>
</evidence>
<evidence type="ECO:0000313" key="3">
    <source>
        <dbReference type="Proteomes" id="UP000190637"/>
    </source>
</evidence>
<name>A0A1T4RAZ6_9ACTN</name>
<feature type="signal peptide" evidence="1">
    <location>
        <begin position="1"/>
        <end position="27"/>
    </location>
</feature>
<evidence type="ECO:0000313" key="2">
    <source>
        <dbReference type="EMBL" id="SKA13089.1"/>
    </source>
</evidence>
<keyword evidence="3" id="KW-1185">Reference proteome</keyword>
<keyword evidence="1" id="KW-0732">Signal</keyword>
<dbReference type="STRING" id="1122192.SAMN02745673_02663"/>
<gene>
    <name evidence="2" type="ORF">SAMN02745673_02663</name>
</gene>
<dbReference type="Proteomes" id="UP000190637">
    <property type="component" value="Unassembled WGS sequence"/>
</dbReference>
<dbReference type="AlphaFoldDB" id="A0A1T4RAZ6"/>
<organism evidence="2 3">
    <name type="scientific">Marinactinospora thermotolerans DSM 45154</name>
    <dbReference type="NCBI Taxonomy" id="1122192"/>
    <lineage>
        <taxon>Bacteria</taxon>
        <taxon>Bacillati</taxon>
        <taxon>Actinomycetota</taxon>
        <taxon>Actinomycetes</taxon>
        <taxon>Streptosporangiales</taxon>
        <taxon>Nocardiopsidaceae</taxon>
        <taxon>Marinactinospora</taxon>
    </lineage>
</organism>
<dbReference type="EMBL" id="FUWS01000006">
    <property type="protein sequence ID" value="SKA13089.1"/>
    <property type="molecule type" value="Genomic_DNA"/>
</dbReference>